<dbReference type="AlphaFoldDB" id="A0A7U4GG46"/>
<feature type="region of interest" description="Disordered" evidence="1">
    <location>
        <begin position="89"/>
        <end position="144"/>
    </location>
</feature>
<sequence length="144" mass="15980">MMGMTRGDIVVCVFIVLALAITVPMPWLLSASRHTLLSGRDVIPRNATLTPQSPAWSSGPASLTDLWLPFESAPRVQTCHYRVFPPALPGVRAHDNDKNERHANTDKTTPDVTHHSHTGHLERTDGPCQRHRLPPFPQTDEVLP</sequence>
<feature type="compositionally biased region" description="Basic and acidic residues" evidence="1">
    <location>
        <begin position="92"/>
        <end position="125"/>
    </location>
</feature>
<accession>A0A7U4GG46</accession>
<evidence type="ECO:0000313" key="3">
    <source>
        <dbReference type="Proteomes" id="UP000230961"/>
    </source>
</evidence>
<gene>
    <name evidence="2" type="ORF">LC20_03225</name>
</gene>
<dbReference type="EMBL" id="CP007448">
    <property type="protein sequence ID" value="AHM74478.1"/>
    <property type="molecule type" value="Genomic_DNA"/>
</dbReference>
<dbReference type="Proteomes" id="UP000230961">
    <property type="component" value="Chromosome"/>
</dbReference>
<organism evidence="2 3">
    <name type="scientific">Yersinia enterocolitica LC20</name>
    <dbReference type="NCBI Taxonomy" id="1443113"/>
    <lineage>
        <taxon>Bacteria</taxon>
        <taxon>Pseudomonadati</taxon>
        <taxon>Pseudomonadota</taxon>
        <taxon>Gammaproteobacteria</taxon>
        <taxon>Enterobacterales</taxon>
        <taxon>Yersiniaceae</taxon>
        <taxon>Yersinia</taxon>
    </lineage>
</organism>
<evidence type="ECO:0000313" key="2">
    <source>
        <dbReference type="EMBL" id="AHM74478.1"/>
    </source>
</evidence>
<name>A0A7U4GG46_YEREN</name>
<protein>
    <submittedName>
        <fullName evidence="2">Uncharacterized protein</fullName>
    </submittedName>
</protein>
<dbReference type="KEGG" id="yel:LC20_03225"/>
<reference evidence="2 3" key="1">
    <citation type="submission" date="2017-11" db="EMBL/GenBank/DDBJ databases">
        <title>The complete genome sequence and comparative genome analysis of Yersinia enterocolitica strain LC20.</title>
        <authorList>
            <person name="Shi G."/>
            <person name="Su M."/>
            <person name="Liang J."/>
            <person name="Gu W."/>
            <person name="Xiao Y."/>
            <person name="Zhang Z."/>
            <person name="Qiu H."/>
            <person name="Duan R."/>
            <person name="Zhang Z."/>
            <person name="Li Y."/>
            <person name="Zhang X."/>
            <person name="Ling Y."/>
            <person name="Song L."/>
            <person name="Chen M."/>
            <person name="Zhao Y."/>
            <person name="Wu J."/>
            <person name="Jing H."/>
            <person name="Xiao J."/>
            <person name="Wang X."/>
        </authorList>
    </citation>
    <scope>NUCLEOTIDE SEQUENCE [LARGE SCALE GENOMIC DNA]</scope>
    <source>
        <strain evidence="2 3">LC20</strain>
    </source>
</reference>
<evidence type="ECO:0000256" key="1">
    <source>
        <dbReference type="SAM" id="MobiDB-lite"/>
    </source>
</evidence>
<proteinExistence type="predicted"/>